<feature type="compositionally biased region" description="Basic and acidic residues" evidence="1">
    <location>
        <begin position="161"/>
        <end position="171"/>
    </location>
</feature>
<sequence>MFRIHLRHRYCDTLRVREKGTRPSPVTLHLRTAGDAHCERKINLRRCALQAETGEYISQLLSLLLPRPTLSRFRDLLTPPEHATSPSLYHPYAQVTQSNPLYKDRFYLTASTYTRRHMKAPCCAPYPPSRSSRAYVSRGPRNRSVSPLILRPTPTSLCTRRPKEPQSKSGG</sequence>
<evidence type="ECO:0000256" key="1">
    <source>
        <dbReference type="SAM" id="MobiDB-lite"/>
    </source>
</evidence>
<name>Q9Q9H7_ADEG8</name>
<reference evidence="2" key="1">
    <citation type="submission" date="1999-06" db="EMBL/GenBank/DDBJ databases">
        <title>Fowl adenovirus serotype 8 hypervirulent strain CFA40.</title>
        <authorList>
            <person name="Johnson M.A."/>
            <person name="Pooley C."/>
        </authorList>
    </citation>
    <scope>NUCLEOTIDE SEQUENCE</scope>
    <source>
        <strain evidence="2">CFA40</strain>
    </source>
</reference>
<organismHost>
    <name type="scientific">Galliformes</name>
    <name type="common">landfowls</name>
    <dbReference type="NCBI Taxonomy" id="8976"/>
</organismHost>
<accession>Q9Q9H7</accession>
<dbReference type="EMBL" id="AF155911">
    <property type="protein sequence ID" value="AAF17349.1"/>
    <property type="molecule type" value="Genomic_DNA"/>
</dbReference>
<proteinExistence type="predicted"/>
<feature type="region of interest" description="Disordered" evidence="1">
    <location>
        <begin position="129"/>
        <end position="171"/>
    </location>
</feature>
<evidence type="ECO:0000313" key="2">
    <source>
        <dbReference type="EMBL" id="AAF17349.1"/>
    </source>
</evidence>
<protein>
    <submittedName>
        <fullName evidence="2">Uncharacterized protein</fullName>
    </submittedName>
</protein>
<organism evidence="2">
    <name type="scientific">Avian adenovirus 8 (strain ATCC A-2A)</name>
    <name type="common">FAdV-8</name>
    <name type="synonym">Fowl adenovirus 8</name>
    <dbReference type="NCBI Taxonomy" id="66295"/>
    <lineage>
        <taxon>Viruses</taxon>
        <taxon>Varidnaviria</taxon>
        <taxon>Bamfordvirae</taxon>
        <taxon>Preplasmiviricota</taxon>
        <taxon>Polisuviricotina</taxon>
        <taxon>Pharingeaviricetes</taxon>
        <taxon>Rowavirales</taxon>
        <taxon>Adenoviridae</taxon>
        <taxon>Aviadenovirus</taxon>
        <taxon>Aviadenovirus hepatitidis</taxon>
        <taxon>Fowl aviadenovirus E</taxon>
    </lineage>
</organism>